<dbReference type="SUPFAM" id="SSF56112">
    <property type="entry name" value="Protein kinase-like (PK-like)"/>
    <property type="match status" value="1"/>
</dbReference>
<dbReference type="InterPro" id="IPR002575">
    <property type="entry name" value="Aminoglycoside_PTrfase"/>
</dbReference>
<dbReference type="PANTHER" id="PTHR21310">
    <property type="entry name" value="AMINOGLYCOSIDE PHOSPHOTRANSFERASE-RELATED-RELATED"/>
    <property type="match status" value="1"/>
</dbReference>
<feature type="compositionally biased region" description="Polar residues" evidence="1">
    <location>
        <begin position="540"/>
        <end position="589"/>
    </location>
</feature>
<name>X0GXL1_FUSOX</name>
<reference evidence="3" key="2">
    <citation type="submission" date="2014-03" db="EMBL/GenBank/DDBJ databases">
        <title>The Genome Annotation of Fusarium oxysporum PHW808.</title>
        <authorList>
            <consortium name="The Broad Institute Genomics Platform"/>
            <person name="Ma L.-J."/>
            <person name="Corby-Kistler H."/>
            <person name="Broz K."/>
            <person name="Gale L.R."/>
            <person name="Jonkers W."/>
            <person name="O'Donnell K."/>
            <person name="Ploetz R."/>
            <person name="Steinberg C."/>
            <person name="Schwartz D.C."/>
            <person name="VanEtten H."/>
            <person name="Zhou S."/>
            <person name="Young S.K."/>
            <person name="Zeng Q."/>
            <person name="Gargeya S."/>
            <person name="Fitzgerald M."/>
            <person name="Abouelleil A."/>
            <person name="Alvarado L."/>
            <person name="Chapman S.B."/>
            <person name="Gainer-Dewar J."/>
            <person name="Goldberg J."/>
            <person name="Griggs A."/>
            <person name="Gujja S."/>
            <person name="Hansen M."/>
            <person name="Howarth C."/>
            <person name="Imamovic A."/>
            <person name="Ireland A."/>
            <person name="Larimer J."/>
            <person name="McCowan C."/>
            <person name="Murphy C."/>
            <person name="Pearson M."/>
            <person name="Poon T.W."/>
            <person name="Priest M."/>
            <person name="Roberts A."/>
            <person name="Saif S."/>
            <person name="Shea T."/>
            <person name="Sykes S."/>
            <person name="Wortman J."/>
            <person name="Nusbaum C."/>
            <person name="Birren B."/>
        </authorList>
    </citation>
    <scope>NUCLEOTIDE SEQUENCE</scope>
    <source>
        <strain evidence="3">54008</strain>
    </source>
</reference>
<dbReference type="HOGENOM" id="CLU_379485_0_0_1"/>
<dbReference type="PANTHER" id="PTHR21310:SF37">
    <property type="entry name" value="AMINOGLYCOSIDE PHOSPHOTRANSFERASE DOMAIN-CONTAINING PROTEIN"/>
    <property type="match status" value="1"/>
</dbReference>
<dbReference type="AlphaFoldDB" id="X0GXL1"/>
<feature type="region of interest" description="Disordered" evidence="1">
    <location>
        <begin position="711"/>
        <end position="730"/>
    </location>
</feature>
<evidence type="ECO:0000259" key="2">
    <source>
        <dbReference type="Pfam" id="PF01636"/>
    </source>
</evidence>
<sequence>MAPKLRYVRMDMDDLAWQRNDTELEEWERSLNKATIYREIANFINKHRPGKAVELHRPIRGGYNVFYRLEYKDGSSVAIRIPSPAVKFPDEKVRYEVATMRYVAANTAIPVPRIYHWGTAEENPLGLGPFMIMEYIEHETTLSHVLNDTSLDPTDSHSLDPKISDEKLEFLYRQMANIVLQLSTLSFPKIGSLVEDEEGHISVAGRPLMQNMNSILDLTGSPASLLPGPTHLTFQQNNAVEDEDDARDKYVARQLFRHLASEGHLDSKSSEDHDTVFRIFSEDLRPSNVLIDKDLKVVGVIDWEFAYTAPAEFSSDPPWWLLLKYPEYWPGGYEKWMEAYEPRFRTFISVLQDEERKLRAGRKVEDNLKDLDISNNGKLSLSQQMQKSWESKEWMVRYAARNSWAFDFIYWRYLDPMYFGDNEDADYRARLPHLSQKQVDALEPFVELKMRQEKERKLVQWSEKDAKAELYKTRAWISQQRARARFIVFRRITTTTAYSRPGGECDDILQLPHGCLVAVAVVMLDLIYTGLDSGARQIPRNPTSGSLPQAATATTGSYAVSAPSGRSPTGHNGSSGASTHARQGKQSQGNASIMGLSNLVDRSDIDKTMIDRLNRPVCTCFANSSEHHKYVDHVLKEELGSMYVGVRHFHDAYFGAVAGLDAASQAFFKQCVQGSDPLFKGSWKRWPRDASQDDVLSRFADFSDKLAAFAGSHESNPTHQRRRQPLCPAQ</sequence>
<dbReference type="Proteomes" id="UP000030676">
    <property type="component" value="Unassembled WGS sequence"/>
</dbReference>
<dbReference type="InterPro" id="IPR011009">
    <property type="entry name" value="Kinase-like_dom_sf"/>
</dbReference>
<feature type="region of interest" description="Disordered" evidence="1">
    <location>
        <begin position="535"/>
        <end position="589"/>
    </location>
</feature>
<gene>
    <name evidence="3" type="ORF">FOPG_19099</name>
</gene>
<proteinExistence type="predicted"/>
<accession>X0GXL1</accession>
<dbReference type="Pfam" id="PF01636">
    <property type="entry name" value="APH"/>
    <property type="match status" value="1"/>
</dbReference>
<organism evidence="3">
    <name type="scientific">Fusarium oxysporum f. sp. conglutinans race 2 54008</name>
    <dbReference type="NCBI Taxonomy" id="1089457"/>
    <lineage>
        <taxon>Eukaryota</taxon>
        <taxon>Fungi</taxon>
        <taxon>Dikarya</taxon>
        <taxon>Ascomycota</taxon>
        <taxon>Pezizomycotina</taxon>
        <taxon>Sordariomycetes</taxon>
        <taxon>Hypocreomycetidae</taxon>
        <taxon>Hypocreales</taxon>
        <taxon>Nectriaceae</taxon>
        <taxon>Fusarium</taxon>
        <taxon>Fusarium oxysporum species complex</taxon>
    </lineage>
</organism>
<reference evidence="3" key="1">
    <citation type="submission" date="2011-11" db="EMBL/GenBank/DDBJ databases">
        <title>The Genome Sequence of Fusarium oxysporum PHW808.</title>
        <authorList>
            <consortium name="The Broad Institute Genome Sequencing Platform"/>
            <person name="Ma L.-J."/>
            <person name="Gale L.R."/>
            <person name="Schwartz D.C."/>
            <person name="Zhou S."/>
            <person name="Corby-Kistler H."/>
            <person name="Young S.K."/>
            <person name="Zeng Q."/>
            <person name="Gargeya S."/>
            <person name="Fitzgerald M."/>
            <person name="Haas B."/>
            <person name="Abouelleil A."/>
            <person name="Alvarado L."/>
            <person name="Arachchi H.M."/>
            <person name="Berlin A."/>
            <person name="Brown A."/>
            <person name="Chapman S.B."/>
            <person name="Chen Z."/>
            <person name="Dunbar C."/>
            <person name="Freedman E."/>
            <person name="Gearin G."/>
            <person name="Goldberg J."/>
            <person name="Griggs A."/>
            <person name="Gujja S."/>
            <person name="Heiman D."/>
            <person name="Howarth C."/>
            <person name="Larson L."/>
            <person name="Lui A."/>
            <person name="MacDonald P.J.P."/>
            <person name="Montmayeur A."/>
            <person name="Murphy C."/>
            <person name="Neiman D."/>
            <person name="Pearson M."/>
            <person name="Priest M."/>
            <person name="Roberts A."/>
            <person name="Saif S."/>
            <person name="Shea T."/>
            <person name="Shenoy N."/>
            <person name="Sisk P."/>
            <person name="Stolte C."/>
            <person name="Sykes S."/>
            <person name="Wortman J."/>
            <person name="Nusbaum C."/>
            <person name="Birren B."/>
        </authorList>
    </citation>
    <scope>NUCLEOTIDE SEQUENCE [LARGE SCALE GENOMIC DNA]</scope>
    <source>
        <strain evidence="3">54008</strain>
    </source>
</reference>
<evidence type="ECO:0000313" key="3">
    <source>
        <dbReference type="EMBL" id="EXL64645.1"/>
    </source>
</evidence>
<protein>
    <recommendedName>
        <fullName evidence="2">Aminoglycoside phosphotransferase domain-containing protein</fullName>
    </recommendedName>
</protein>
<dbReference type="EMBL" id="KK033973">
    <property type="protein sequence ID" value="EXL64645.1"/>
    <property type="molecule type" value="Genomic_DNA"/>
</dbReference>
<dbReference type="OrthoDB" id="5412996at2759"/>
<evidence type="ECO:0000256" key="1">
    <source>
        <dbReference type="SAM" id="MobiDB-lite"/>
    </source>
</evidence>
<dbReference type="Gene3D" id="3.30.200.20">
    <property type="entry name" value="Phosphorylase Kinase, domain 1"/>
    <property type="match status" value="1"/>
</dbReference>
<dbReference type="InterPro" id="IPR051678">
    <property type="entry name" value="AGP_Transferase"/>
</dbReference>
<feature type="domain" description="Aminoglycoside phosphotransferase" evidence="2">
    <location>
        <begin position="57"/>
        <end position="311"/>
    </location>
</feature>